<gene>
    <name evidence="1" type="ORF">ATB95_08510</name>
</gene>
<comment type="caution">
    <text evidence="1">The sequence shown here is derived from an EMBL/GenBank/DDBJ whole genome shotgun (WGS) entry which is preliminary data.</text>
</comment>
<sequence>MIIFFCVLGAGINKRIDLDLPFLPRIGEQIYIDDFIPDLDHTKVHDEVMVVDSIQWMVLDGEACATLFLIPEEYEKPSIDFIKIVN</sequence>
<accession>A0ABD4DQX6</accession>
<proteinExistence type="predicted"/>
<evidence type="ECO:0000313" key="2">
    <source>
        <dbReference type="Proteomes" id="UP000064412"/>
    </source>
</evidence>
<dbReference type="Proteomes" id="UP000064412">
    <property type="component" value="Unassembled WGS sequence"/>
</dbReference>
<protein>
    <submittedName>
        <fullName evidence="1">Uncharacterized protein</fullName>
    </submittedName>
</protein>
<organism evidence="1 2">
    <name type="scientific">Elizabethkingia miricola</name>
    <name type="common">Chryseobacterium miricola</name>
    <dbReference type="NCBI Taxonomy" id="172045"/>
    <lineage>
        <taxon>Bacteria</taxon>
        <taxon>Pseudomonadati</taxon>
        <taxon>Bacteroidota</taxon>
        <taxon>Flavobacteriia</taxon>
        <taxon>Flavobacteriales</taxon>
        <taxon>Weeksellaceae</taxon>
        <taxon>Elizabethkingia</taxon>
    </lineage>
</organism>
<dbReference type="AlphaFoldDB" id="A0ABD4DQX6"/>
<name>A0ABD4DQX6_ELIMR</name>
<reference evidence="1 2" key="1">
    <citation type="submission" date="2015-11" db="EMBL/GenBank/DDBJ databases">
        <authorList>
            <person name="Nicholson A.C."/>
            <person name="Humrighouse B.W."/>
            <person name="Graziano J."/>
            <person name="Lasker B."/>
            <person name="Whitney A.M."/>
            <person name="Mcquiston J.R."/>
        </authorList>
    </citation>
    <scope>NUCLEOTIDE SEQUENCE [LARGE SCALE GENOMIC DNA]</scope>
    <source>
        <strain evidence="1 2">G4071</strain>
    </source>
</reference>
<dbReference type="EMBL" id="LNOI01000001">
    <property type="protein sequence ID" value="KUY20930.1"/>
    <property type="molecule type" value="Genomic_DNA"/>
</dbReference>
<evidence type="ECO:0000313" key="1">
    <source>
        <dbReference type="EMBL" id="KUY20930.1"/>
    </source>
</evidence>